<dbReference type="InterPro" id="IPR017476">
    <property type="entry name" value="UDP-Glc/GDP-Man"/>
</dbReference>
<dbReference type="AlphaFoldDB" id="X1B4U3"/>
<dbReference type="EMBL" id="BART01024531">
    <property type="protein sequence ID" value="GAG90744.1"/>
    <property type="molecule type" value="Genomic_DNA"/>
</dbReference>
<dbReference type="Gene3D" id="3.40.50.720">
    <property type="entry name" value="NAD(P)-binding Rossmann-like Domain"/>
    <property type="match status" value="1"/>
</dbReference>
<dbReference type="PANTHER" id="PTHR43491:SF1">
    <property type="entry name" value="UDP-N-ACETYL-D-MANNOSAMINE DEHYDROGENASE"/>
    <property type="match status" value="1"/>
</dbReference>
<reference evidence="2" key="1">
    <citation type="journal article" date="2014" name="Front. Microbiol.">
        <title>High frequency of phylogenetically diverse reductive dehalogenase-homologous genes in deep subseafloor sedimentary metagenomes.</title>
        <authorList>
            <person name="Kawai M."/>
            <person name="Futagami T."/>
            <person name="Toyoda A."/>
            <person name="Takaki Y."/>
            <person name="Nishi S."/>
            <person name="Hori S."/>
            <person name="Arai W."/>
            <person name="Tsubouchi T."/>
            <person name="Morono Y."/>
            <person name="Uchiyama I."/>
            <person name="Ito T."/>
            <person name="Fujiyama A."/>
            <person name="Inagaki F."/>
            <person name="Takami H."/>
        </authorList>
    </citation>
    <scope>NUCLEOTIDE SEQUENCE</scope>
    <source>
        <strain evidence="2">Expedition CK06-06</strain>
    </source>
</reference>
<dbReference type="PIRSF" id="PIRSF000124">
    <property type="entry name" value="UDPglc_GDPman_dh"/>
    <property type="match status" value="1"/>
</dbReference>
<accession>X1B4U3</accession>
<protein>
    <recommendedName>
        <fullName evidence="1">UDP-glucose/GDP-mannose dehydrogenase C-terminal domain-containing protein</fullName>
    </recommendedName>
</protein>
<evidence type="ECO:0000259" key="1">
    <source>
        <dbReference type="SMART" id="SM00984"/>
    </source>
</evidence>
<dbReference type="InterPro" id="IPR008927">
    <property type="entry name" value="6-PGluconate_DH-like_C_sf"/>
</dbReference>
<dbReference type="PIRSF" id="PIRSF500136">
    <property type="entry name" value="UDP_ManNAc_DH"/>
    <property type="match status" value="1"/>
</dbReference>
<dbReference type="InterPro" id="IPR014027">
    <property type="entry name" value="UDP-Glc/GDP-Man_DH_C"/>
</dbReference>
<proteinExistence type="predicted"/>
<dbReference type="PANTHER" id="PTHR43491">
    <property type="entry name" value="UDP-N-ACETYL-D-MANNOSAMINE DEHYDROGENASE"/>
    <property type="match status" value="1"/>
</dbReference>
<feature type="domain" description="UDP-glucose/GDP-mannose dehydrogenase C-terminal" evidence="1">
    <location>
        <begin position="89"/>
        <end position="187"/>
    </location>
</feature>
<dbReference type="InterPro" id="IPR028359">
    <property type="entry name" value="UDP_ManNAc/GlcNAc_DH"/>
</dbReference>
<dbReference type="SMART" id="SM00984">
    <property type="entry name" value="UDPG_MGDP_dh_C"/>
    <property type="match status" value="1"/>
</dbReference>
<gene>
    <name evidence="2" type="ORF">S01H4_44273</name>
</gene>
<evidence type="ECO:0000313" key="2">
    <source>
        <dbReference type="EMBL" id="GAG90744.1"/>
    </source>
</evidence>
<dbReference type="SUPFAM" id="SSF52413">
    <property type="entry name" value="UDP-glucose/GDP-mannose dehydrogenase C-terminal domain"/>
    <property type="match status" value="1"/>
</dbReference>
<dbReference type="GO" id="GO:0016616">
    <property type="term" value="F:oxidoreductase activity, acting on the CH-OH group of donors, NAD or NADP as acceptor"/>
    <property type="evidence" value="ECO:0007669"/>
    <property type="project" value="InterPro"/>
</dbReference>
<dbReference type="GO" id="GO:0016628">
    <property type="term" value="F:oxidoreductase activity, acting on the CH-CH group of donors, NAD or NADP as acceptor"/>
    <property type="evidence" value="ECO:0007669"/>
    <property type="project" value="InterPro"/>
</dbReference>
<sequence length="195" mass="22244">MGIDIWEVIEAAKTKPFGFQPFYPGPGLGGHCIPIDPFYLTWKAREYDLTTRFIELAGEVNISIPYYVVEKVIDALNKRGKSVKGSKILILGVAYKKDVDDTRESPSLKLIKLLLNKGAIIDYNDPYIPLLPETRKYKFLMKSVELTEESIKRYDCLLIATNHSVYDYEWILKNAHLIVDTRNAIKESSSKVIKA</sequence>
<dbReference type="InterPro" id="IPR014026">
    <property type="entry name" value="UDP-Glc/GDP-Man_DH_dimer"/>
</dbReference>
<name>X1B4U3_9ZZZZ</name>
<dbReference type="SUPFAM" id="SSF48179">
    <property type="entry name" value="6-phosphogluconate dehydrogenase C-terminal domain-like"/>
    <property type="match status" value="1"/>
</dbReference>
<dbReference type="InterPro" id="IPR036220">
    <property type="entry name" value="UDP-Glc/GDP-Man_DH_C_sf"/>
</dbReference>
<comment type="caution">
    <text evidence="2">The sequence shown here is derived from an EMBL/GenBank/DDBJ whole genome shotgun (WGS) entry which is preliminary data.</text>
</comment>
<dbReference type="Pfam" id="PF03720">
    <property type="entry name" value="UDPG_MGDP_dh_C"/>
    <property type="match status" value="1"/>
</dbReference>
<organism evidence="2">
    <name type="scientific">marine sediment metagenome</name>
    <dbReference type="NCBI Taxonomy" id="412755"/>
    <lineage>
        <taxon>unclassified sequences</taxon>
        <taxon>metagenomes</taxon>
        <taxon>ecological metagenomes</taxon>
    </lineage>
</organism>
<dbReference type="GO" id="GO:0051287">
    <property type="term" value="F:NAD binding"/>
    <property type="evidence" value="ECO:0007669"/>
    <property type="project" value="InterPro"/>
</dbReference>
<dbReference type="GO" id="GO:0000271">
    <property type="term" value="P:polysaccharide biosynthetic process"/>
    <property type="evidence" value="ECO:0007669"/>
    <property type="project" value="InterPro"/>
</dbReference>
<dbReference type="Pfam" id="PF00984">
    <property type="entry name" value="UDPG_MGDP_dh"/>
    <property type="match status" value="1"/>
</dbReference>